<sequence length="822" mass="88804">MTPRQQPRPVSRPYASWPLAILLLTGAAEAEPVRIPQLNTAEAGRAAIWFDIPAGTLSAALPVWESVTGLRLVAATEALTAPRTQGVHGLYGPEAALAQILAGTSLVHRFTDAETVAVYRADWSAAPGAGAGEVVLDQLSVEGEALGERANGPVRGYVARVSASGTKTDTPVIETPQTVNVVGARQIQDEGATSLAQALAYTPGIASQAVGGFARTSDGFTIRGFPVETGNQGLLRDGLKLQSGVYDGTQEPYGLERLEVLKGAASILYGQLSPGGIVNAVSKHPLQTAYNEFNVTLGQYNRKEVSGDFTGPLTPDGEWSYRLTGLFRDSDSYLAFTPDDKRYIAPAITWRPSSATSVTLLGYYQEIHTRFQPPLSAVGVLIPNGSLPRFAVNRFYGEPSFDRFDARSGAIGYQVDHAFSDSVRLRHALRYYQSGVDWDYILPTSLLANRQVAARGVSLRNENATGIASDTSLEMKFVLGETSHTLLAGIDYYRSFLNSERFSGTASNLNVYAPVYGVGSPVINYARNNGSKSTLDQVGLYVQDQVKFDRFMLLLGGRQDFASTQVLTYRTATQLAQNDSAFSGRLGLLYLADYGLAPYVSYSQSFQTFALTDRNGNPFQPTTGDQYEGGLRWDIPGANTLVSAAVYQINQQNALVADPANPTFSIQTGRVRSQGFETEVRTNFGPLQAVASYSYTDARQVRTTDPAALNQRLDLVPYHQAAVFGTYDMGLFGIPGLRLGGGVRYIGSSNISGGVTFDTRAATLFDLVGTYDLGAADPELKGWRAQLNLRNILDHAYVTCATANGCRYSEPMNVFGTVSYRW</sequence>
<feature type="chain" id="PRO_5046435804" evidence="16">
    <location>
        <begin position="31"/>
        <end position="822"/>
    </location>
</feature>
<protein>
    <submittedName>
        <fullName evidence="18">TonB-dependent siderophore receptor</fullName>
    </submittedName>
</protein>
<evidence type="ECO:0000256" key="14">
    <source>
        <dbReference type="PROSITE-ProRule" id="PRU01360"/>
    </source>
</evidence>
<dbReference type="CDD" id="cd01347">
    <property type="entry name" value="ligand_gated_channel"/>
    <property type="match status" value="1"/>
</dbReference>
<dbReference type="NCBIfam" id="TIGR01783">
    <property type="entry name" value="TonB-siderophor"/>
    <property type="match status" value="1"/>
</dbReference>
<evidence type="ECO:0000256" key="16">
    <source>
        <dbReference type="SAM" id="SignalP"/>
    </source>
</evidence>
<dbReference type="RefSeq" id="WP_350391632.1">
    <property type="nucleotide sequence ID" value="NZ_JBELQE010000006.1"/>
</dbReference>
<evidence type="ECO:0000256" key="3">
    <source>
        <dbReference type="ARBA" id="ARBA00022448"/>
    </source>
</evidence>
<keyword evidence="4 14" id="KW-1134">Transmembrane beta strand</keyword>
<evidence type="ECO:0000256" key="11">
    <source>
        <dbReference type="ARBA" id="ARBA00023136"/>
    </source>
</evidence>
<dbReference type="InterPro" id="IPR011662">
    <property type="entry name" value="Secretin/TonB_short_N"/>
</dbReference>
<keyword evidence="12 18" id="KW-0675">Receptor</keyword>
<keyword evidence="9" id="KW-0406">Ion transport</keyword>
<name>A0ABV1QG55_9HYPH</name>
<evidence type="ECO:0000256" key="9">
    <source>
        <dbReference type="ARBA" id="ARBA00023065"/>
    </source>
</evidence>
<keyword evidence="19" id="KW-1185">Reference proteome</keyword>
<feature type="domain" description="Secretin/TonB short N-terminal" evidence="17">
    <location>
        <begin position="70"/>
        <end position="121"/>
    </location>
</feature>
<evidence type="ECO:0000256" key="13">
    <source>
        <dbReference type="ARBA" id="ARBA00023237"/>
    </source>
</evidence>
<keyword evidence="3 14" id="KW-0813">Transport</keyword>
<evidence type="ECO:0000313" key="19">
    <source>
        <dbReference type="Proteomes" id="UP001480955"/>
    </source>
</evidence>
<proteinExistence type="inferred from homology"/>
<keyword evidence="5" id="KW-0410">Iron transport</keyword>
<evidence type="ECO:0000256" key="8">
    <source>
        <dbReference type="ARBA" id="ARBA00023004"/>
    </source>
</evidence>
<evidence type="ECO:0000313" key="18">
    <source>
        <dbReference type="EMBL" id="MER2248362.1"/>
    </source>
</evidence>
<evidence type="ECO:0000256" key="10">
    <source>
        <dbReference type="ARBA" id="ARBA00023077"/>
    </source>
</evidence>
<dbReference type="InterPro" id="IPR000531">
    <property type="entry name" value="Beta-barrel_TonB"/>
</dbReference>
<dbReference type="InterPro" id="IPR037066">
    <property type="entry name" value="Plug_dom_sf"/>
</dbReference>
<keyword evidence="11 14" id="KW-0472">Membrane</keyword>
<evidence type="ECO:0000256" key="15">
    <source>
        <dbReference type="RuleBase" id="RU003357"/>
    </source>
</evidence>
<comment type="similarity">
    <text evidence="2 14 15">Belongs to the TonB-dependent receptor family.</text>
</comment>
<dbReference type="InterPro" id="IPR039426">
    <property type="entry name" value="TonB-dep_rcpt-like"/>
</dbReference>
<evidence type="ECO:0000256" key="12">
    <source>
        <dbReference type="ARBA" id="ARBA00023170"/>
    </source>
</evidence>
<keyword evidence="10 15" id="KW-0798">TonB box</keyword>
<evidence type="ECO:0000256" key="5">
    <source>
        <dbReference type="ARBA" id="ARBA00022496"/>
    </source>
</evidence>
<keyword evidence="7 16" id="KW-0732">Signal</keyword>
<dbReference type="Pfam" id="PF07715">
    <property type="entry name" value="Plug"/>
    <property type="match status" value="1"/>
</dbReference>
<dbReference type="SUPFAM" id="SSF56935">
    <property type="entry name" value="Porins"/>
    <property type="match status" value="1"/>
</dbReference>
<dbReference type="Gene3D" id="3.55.50.30">
    <property type="match status" value="1"/>
</dbReference>
<comment type="caution">
    <text evidence="18">The sequence shown here is derived from an EMBL/GenBank/DDBJ whole genome shotgun (WGS) entry which is preliminary data.</text>
</comment>
<dbReference type="Proteomes" id="UP001480955">
    <property type="component" value="Unassembled WGS sequence"/>
</dbReference>
<evidence type="ECO:0000256" key="2">
    <source>
        <dbReference type="ARBA" id="ARBA00009810"/>
    </source>
</evidence>
<dbReference type="EMBL" id="JBELQE010000006">
    <property type="protein sequence ID" value="MER2248362.1"/>
    <property type="molecule type" value="Genomic_DNA"/>
</dbReference>
<evidence type="ECO:0000256" key="6">
    <source>
        <dbReference type="ARBA" id="ARBA00022692"/>
    </source>
</evidence>
<evidence type="ECO:0000256" key="4">
    <source>
        <dbReference type="ARBA" id="ARBA00022452"/>
    </source>
</evidence>
<dbReference type="InterPro" id="IPR036942">
    <property type="entry name" value="Beta-barrel_TonB_sf"/>
</dbReference>
<dbReference type="PANTHER" id="PTHR32552">
    <property type="entry name" value="FERRICHROME IRON RECEPTOR-RELATED"/>
    <property type="match status" value="1"/>
</dbReference>
<dbReference type="PROSITE" id="PS52016">
    <property type="entry name" value="TONB_DEPENDENT_REC_3"/>
    <property type="match status" value="1"/>
</dbReference>
<comment type="subcellular location">
    <subcellularLocation>
        <location evidence="1 14">Cell outer membrane</location>
        <topology evidence="1 14">Multi-pass membrane protein</topology>
    </subcellularLocation>
</comment>
<gene>
    <name evidence="18" type="ORF">ABS772_00410</name>
</gene>
<evidence type="ECO:0000256" key="7">
    <source>
        <dbReference type="ARBA" id="ARBA00022729"/>
    </source>
</evidence>
<keyword evidence="8" id="KW-0408">Iron</keyword>
<dbReference type="InterPro" id="IPR012910">
    <property type="entry name" value="Plug_dom"/>
</dbReference>
<evidence type="ECO:0000256" key="1">
    <source>
        <dbReference type="ARBA" id="ARBA00004571"/>
    </source>
</evidence>
<feature type="signal peptide" evidence="16">
    <location>
        <begin position="1"/>
        <end position="30"/>
    </location>
</feature>
<keyword evidence="13 14" id="KW-0998">Cell outer membrane</keyword>
<dbReference type="PANTHER" id="PTHR32552:SF68">
    <property type="entry name" value="FERRICHROME OUTER MEMBRANE TRANSPORTER_PHAGE RECEPTOR"/>
    <property type="match status" value="1"/>
</dbReference>
<dbReference type="InterPro" id="IPR010105">
    <property type="entry name" value="TonB_sidphr_rcpt"/>
</dbReference>
<dbReference type="SMART" id="SM00965">
    <property type="entry name" value="STN"/>
    <property type="match status" value="1"/>
</dbReference>
<organism evidence="18 19">
    <name type="scientific">Methylorubrum podarium</name>
    <dbReference type="NCBI Taxonomy" id="200476"/>
    <lineage>
        <taxon>Bacteria</taxon>
        <taxon>Pseudomonadati</taxon>
        <taxon>Pseudomonadota</taxon>
        <taxon>Alphaproteobacteria</taxon>
        <taxon>Hyphomicrobiales</taxon>
        <taxon>Methylobacteriaceae</taxon>
        <taxon>Methylorubrum</taxon>
    </lineage>
</organism>
<dbReference type="Gene3D" id="2.40.170.20">
    <property type="entry name" value="TonB-dependent receptor, beta-barrel domain"/>
    <property type="match status" value="1"/>
</dbReference>
<dbReference type="Pfam" id="PF00593">
    <property type="entry name" value="TonB_dep_Rec_b-barrel"/>
    <property type="match status" value="1"/>
</dbReference>
<reference evidence="18 19" key="1">
    <citation type="submission" date="2024-06" db="EMBL/GenBank/DDBJ databases">
        <authorList>
            <person name="Campbell A.G."/>
        </authorList>
    </citation>
    <scope>NUCLEOTIDE SEQUENCE [LARGE SCALE GENOMIC DNA]</scope>
    <source>
        <strain evidence="18 19">EM12</strain>
    </source>
</reference>
<accession>A0ABV1QG55</accession>
<evidence type="ECO:0000259" key="17">
    <source>
        <dbReference type="SMART" id="SM00965"/>
    </source>
</evidence>
<keyword evidence="6 14" id="KW-0812">Transmembrane</keyword>
<dbReference type="Gene3D" id="2.170.130.10">
    <property type="entry name" value="TonB-dependent receptor, plug domain"/>
    <property type="match status" value="1"/>
</dbReference>